<gene>
    <name evidence="1" type="ORF">EST35_0187</name>
</gene>
<keyword evidence="2" id="KW-1185">Reference proteome</keyword>
<accession>A0A4Y5JTL7</accession>
<evidence type="ECO:0000313" key="1">
    <source>
        <dbReference type="EMBL" id="QCG76068.1"/>
    </source>
</evidence>
<protein>
    <submittedName>
        <fullName evidence="1">Protector from prophage-induced early lysis</fullName>
    </submittedName>
</protein>
<name>A0A4Y5JTL7_9CAUD</name>
<evidence type="ECO:0000313" key="2">
    <source>
        <dbReference type="Proteomes" id="UP000316733"/>
    </source>
</evidence>
<dbReference type="Proteomes" id="UP000316733">
    <property type="component" value="Segment"/>
</dbReference>
<organism evidence="1 2">
    <name type="scientific">Pseudomonas phage vB_PaeM_PA5oct</name>
    <dbReference type="NCBI Taxonomy" id="2163605"/>
    <lineage>
        <taxon>Viruses</taxon>
        <taxon>Duplodnaviria</taxon>
        <taxon>Heunggongvirae</taxon>
        <taxon>Uroviricota</taxon>
        <taxon>Caudoviricetes</taxon>
        <taxon>Arenbergviridae</taxon>
        <taxon>Wroclawvirus</taxon>
        <taxon>Wroclawvirus PA5oct</taxon>
    </lineage>
</organism>
<reference evidence="2" key="1">
    <citation type="journal article" date="2020" name="bioRxiv">
        <title>Integrative omics analysis of Pseudomonas aeruginosa virus PA5oct highlights the molecular complexity of jumbo phages.</title>
        <authorList>
            <person name="Lood C."/>
            <person name="Danis-Wlodarczyk K."/>
            <person name="Blasdel B.G."/>
            <person name="Jang H.B."/>
            <person name="Vandenheuvel D."/>
            <person name="Briers Y."/>
            <person name="Noben J.-P."/>
            <person name="van Noort V."/>
            <person name="Drulis-Kawa Z."/>
            <person name="Lavigne R."/>
        </authorList>
    </citation>
    <scope>NUCLEOTIDE SEQUENCE [LARGE SCALE GENOMIC DNA]</scope>
</reference>
<dbReference type="EMBL" id="MK797984">
    <property type="protein sequence ID" value="QCG76068.1"/>
    <property type="molecule type" value="Genomic_DNA"/>
</dbReference>
<proteinExistence type="predicted"/>
<sequence length="247" mass="28351">MTNAIPYIIRKDSVTVVLTDTPYIIRESDKKYKKAIKYIKAEQWDELKKLIDVKNHISEFLNGKIKVVRGRFEYNGQVIHNSLTKRIMQMHSDGFPVDPMINFLVNLMENPSFTAVNGLYDFLETNNLPITTDGFFLAYKRIREDYTDVRTGTIDNSVGKVVSMPRNEVQDNSNITCAPGLHVCSREYLQHFSGEKVILVKVNPKDVVSVPKDYNFSKMRTCKYEVISELSLEDAFEDIASNKPVHS</sequence>